<gene>
    <name evidence="2" type="ORF">BpHYR1_050169</name>
</gene>
<evidence type="ECO:0000313" key="2">
    <source>
        <dbReference type="EMBL" id="RMZ98666.1"/>
    </source>
</evidence>
<organism evidence="2 3">
    <name type="scientific">Brachionus plicatilis</name>
    <name type="common">Marine rotifer</name>
    <name type="synonym">Brachionus muelleri</name>
    <dbReference type="NCBI Taxonomy" id="10195"/>
    <lineage>
        <taxon>Eukaryota</taxon>
        <taxon>Metazoa</taxon>
        <taxon>Spiralia</taxon>
        <taxon>Gnathifera</taxon>
        <taxon>Rotifera</taxon>
        <taxon>Eurotatoria</taxon>
        <taxon>Monogononta</taxon>
        <taxon>Pseudotrocha</taxon>
        <taxon>Ploima</taxon>
        <taxon>Brachionidae</taxon>
        <taxon>Brachionus</taxon>
    </lineage>
</organism>
<reference evidence="2 3" key="1">
    <citation type="journal article" date="2018" name="Sci. Rep.">
        <title>Genomic signatures of local adaptation to the degree of environmental predictability in rotifers.</title>
        <authorList>
            <person name="Franch-Gras L."/>
            <person name="Hahn C."/>
            <person name="Garcia-Roger E.M."/>
            <person name="Carmona M.J."/>
            <person name="Serra M."/>
            <person name="Gomez A."/>
        </authorList>
    </citation>
    <scope>NUCLEOTIDE SEQUENCE [LARGE SCALE GENOMIC DNA]</scope>
    <source>
        <strain evidence="2">HYR1</strain>
    </source>
</reference>
<dbReference type="EMBL" id="REGN01010638">
    <property type="protein sequence ID" value="RMZ98666.1"/>
    <property type="molecule type" value="Genomic_DNA"/>
</dbReference>
<name>A0A3M7PHR5_BRAPC</name>
<comment type="caution">
    <text evidence="2">The sequence shown here is derived from an EMBL/GenBank/DDBJ whole genome shotgun (WGS) entry which is preliminary data.</text>
</comment>
<dbReference type="AlphaFoldDB" id="A0A3M7PHR5"/>
<keyword evidence="1" id="KW-0812">Transmembrane</keyword>
<sequence length="66" mass="7863">MDLDELLQIDPLNQLKMLMNIGVSGQTFDQTPFFYVLFPTFLNLTNFHFFKLVILTENDRFLILYD</sequence>
<protein>
    <submittedName>
        <fullName evidence="2">Uncharacterized protein</fullName>
    </submittedName>
</protein>
<dbReference type="Proteomes" id="UP000276133">
    <property type="component" value="Unassembled WGS sequence"/>
</dbReference>
<evidence type="ECO:0000256" key="1">
    <source>
        <dbReference type="SAM" id="Phobius"/>
    </source>
</evidence>
<proteinExistence type="predicted"/>
<keyword evidence="1" id="KW-0472">Membrane</keyword>
<keyword evidence="1" id="KW-1133">Transmembrane helix</keyword>
<accession>A0A3M7PHR5</accession>
<keyword evidence="3" id="KW-1185">Reference proteome</keyword>
<feature type="transmembrane region" description="Helical" evidence="1">
    <location>
        <begin position="33"/>
        <end position="54"/>
    </location>
</feature>
<evidence type="ECO:0000313" key="3">
    <source>
        <dbReference type="Proteomes" id="UP000276133"/>
    </source>
</evidence>